<dbReference type="InterPro" id="IPR015424">
    <property type="entry name" value="PyrdxlP-dep_Trfase"/>
</dbReference>
<dbReference type="Gene3D" id="3.90.1150.10">
    <property type="entry name" value="Aspartate Aminotransferase, domain 1"/>
    <property type="match status" value="1"/>
</dbReference>
<dbReference type="InterPro" id="IPR015422">
    <property type="entry name" value="PyrdxlP-dep_Trfase_small"/>
</dbReference>
<dbReference type="Gene3D" id="3.40.640.10">
    <property type="entry name" value="Type I PLP-dependent aspartate aminotransferase-like (Major domain)"/>
    <property type="match status" value="1"/>
</dbReference>
<dbReference type="PANTHER" id="PTHR43092">
    <property type="entry name" value="L-CYSTEINE DESULFHYDRASE"/>
    <property type="match status" value="1"/>
</dbReference>
<dbReference type="SUPFAM" id="SSF53383">
    <property type="entry name" value="PLP-dependent transferases"/>
    <property type="match status" value="1"/>
</dbReference>
<evidence type="ECO:0000256" key="1">
    <source>
        <dbReference type="ARBA" id="ARBA00022898"/>
    </source>
</evidence>
<sequence>MTDDLGTAEPPAPLPAAEGMFTLAPGAAHLNHGSFGAVPVPVQQECELLRAEQEQDPDGFFWNLPDRVARARTRIAAELAVAPDLLALVDNVTEAAAVALDSIPLAPGHRILVTDHGYGAVTRAVARRAAEAGAELSVVALPVDAPDEAAVRAAVLDAVDERTAVAVLDQITSPTARLLATPALLADLRDRGVTTVVDGAHAPGMLPDPVDPGADFWFGNLHKWAFAPRATGLLAVRPEWTGRIRPLALSWEHDRGFPAAVEWRGTCDYTPWLAAPTGLALLRGLGPAVAAHNGALARYGRRVLVERGGLRPLPASPGVWMSAVRLPAGCAETEPQARALMAEVWQRLGARIAVRPWDGGGVLRVSAQLYNRAAEYERLADGLAELLKG</sequence>
<name>A0AB39TRD1_9ACTN</name>
<dbReference type="GO" id="GO:0008483">
    <property type="term" value="F:transaminase activity"/>
    <property type="evidence" value="ECO:0007669"/>
    <property type="project" value="UniProtKB-KW"/>
</dbReference>
<dbReference type="EMBL" id="CP163445">
    <property type="protein sequence ID" value="XDQ81828.1"/>
    <property type="molecule type" value="Genomic_DNA"/>
</dbReference>
<gene>
    <name evidence="3" type="ORF">AB2U05_26805</name>
</gene>
<accession>A0AB39TRD1</accession>
<dbReference type="PANTHER" id="PTHR43092:SF2">
    <property type="entry name" value="HERCYNYLCYSTEINE SULFOXIDE LYASE"/>
    <property type="match status" value="1"/>
</dbReference>
<proteinExistence type="predicted"/>
<dbReference type="Pfam" id="PF00266">
    <property type="entry name" value="Aminotran_5"/>
    <property type="match status" value="1"/>
</dbReference>
<evidence type="ECO:0000313" key="3">
    <source>
        <dbReference type="EMBL" id="XDQ81828.1"/>
    </source>
</evidence>
<organism evidence="3">
    <name type="scientific">Streptomyces sp. Y1</name>
    <dbReference type="NCBI Taxonomy" id="3238634"/>
    <lineage>
        <taxon>Bacteria</taxon>
        <taxon>Bacillati</taxon>
        <taxon>Actinomycetota</taxon>
        <taxon>Actinomycetes</taxon>
        <taxon>Kitasatosporales</taxon>
        <taxon>Streptomycetaceae</taxon>
        <taxon>Streptomyces</taxon>
    </lineage>
</organism>
<dbReference type="InterPro" id="IPR015421">
    <property type="entry name" value="PyrdxlP-dep_Trfase_major"/>
</dbReference>
<evidence type="ECO:0000259" key="2">
    <source>
        <dbReference type="Pfam" id="PF00266"/>
    </source>
</evidence>
<keyword evidence="1" id="KW-0663">Pyridoxal phosphate</keyword>
<keyword evidence="3" id="KW-0032">Aminotransferase</keyword>
<reference evidence="3" key="1">
    <citation type="submission" date="2024-07" db="EMBL/GenBank/DDBJ databases">
        <authorList>
            <person name="Yu S.T."/>
        </authorList>
    </citation>
    <scope>NUCLEOTIDE SEQUENCE</scope>
    <source>
        <strain evidence="3">Y1</strain>
    </source>
</reference>
<feature type="domain" description="Aminotransferase class V" evidence="2">
    <location>
        <begin position="67"/>
        <end position="378"/>
    </location>
</feature>
<protein>
    <submittedName>
        <fullName evidence="3">Aminotransferase class V-fold PLP-dependent enzyme</fullName>
    </submittedName>
</protein>
<dbReference type="AlphaFoldDB" id="A0AB39TRD1"/>
<dbReference type="InterPro" id="IPR000192">
    <property type="entry name" value="Aminotrans_V_dom"/>
</dbReference>
<dbReference type="RefSeq" id="WP_369184475.1">
    <property type="nucleotide sequence ID" value="NZ_CP163445.1"/>
</dbReference>
<keyword evidence="3" id="KW-0808">Transferase</keyword>